<dbReference type="RefSeq" id="WP_012797361.1">
    <property type="nucleotide sequence ID" value="NC_013165.1"/>
</dbReference>
<evidence type="ECO:0000313" key="3">
    <source>
        <dbReference type="Proteomes" id="UP000002026"/>
    </source>
</evidence>
<dbReference type="Proteomes" id="UP000002026">
    <property type="component" value="Chromosome"/>
</dbReference>
<dbReference type="EMBL" id="CP001684">
    <property type="protein sequence ID" value="ACV21250.1"/>
    <property type="molecule type" value="Genomic_DNA"/>
</dbReference>
<keyword evidence="3" id="KW-1185">Reference proteome</keyword>
<accession>C7N1F8</accession>
<reference evidence="2 3" key="1">
    <citation type="journal article" date="2009" name="Stand. Genomic Sci.">
        <title>Complete genome sequence of Slackia heliotrinireducens type strain (RHS 1).</title>
        <authorList>
            <person name="Pukall R."/>
            <person name="Lapidus A."/>
            <person name="Nolan M."/>
            <person name="Copeland A."/>
            <person name="Glavina Del Rio T."/>
            <person name="Lucas S."/>
            <person name="Chen F."/>
            <person name="Tice H."/>
            <person name="Cheng J.F."/>
            <person name="Chertkov O."/>
            <person name="Bruce D."/>
            <person name="Goodwin L."/>
            <person name="Kuske C."/>
            <person name="Brettin T."/>
            <person name="Detter J.C."/>
            <person name="Han C."/>
            <person name="Pitluck S."/>
            <person name="Pati A."/>
            <person name="Mavrommatis K."/>
            <person name="Ivanova N."/>
            <person name="Ovchinnikova G."/>
            <person name="Chen A."/>
            <person name="Palaniappan K."/>
            <person name="Schneider S."/>
            <person name="Rohde M."/>
            <person name="Chain P."/>
            <person name="D'haeseleer P."/>
            <person name="Goker M."/>
            <person name="Bristow J."/>
            <person name="Eisen J.A."/>
            <person name="Markowitz V."/>
            <person name="Kyrpides N.C."/>
            <person name="Klenk H.P."/>
            <person name="Hugenholtz P."/>
        </authorList>
    </citation>
    <scope>NUCLEOTIDE SEQUENCE [LARGE SCALE GENOMIC DNA]</scope>
    <source>
        <strain evidence="3">ATCC 29202 / DSM 20476 / NCTC 11029 / RHS 1</strain>
    </source>
</reference>
<proteinExistence type="predicted"/>
<gene>
    <name evidence="2" type="ordered locus">Shel_01790</name>
</gene>
<protein>
    <submittedName>
        <fullName evidence="2">Uncharacterized protein</fullName>
    </submittedName>
</protein>
<dbReference type="KEGG" id="shi:Shel_01790"/>
<dbReference type="HOGENOM" id="CLU_136086_0_0_11"/>
<keyword evidence="1" id="KW-0812">Transmembrane</keyword>
<organism evidence="2 3">
    <name type="scientific">Slackia heliotrinireducens (strain ATCC 29202 / DSM 20476 / NCTC 11029 / RHS 1)</name>
    <name type="common">Peptococcus heliotrinreducens</name>
    <dbReference type="NCBI Taxonomy" id="471855"/>
    <lineage>
        <taxon>Bacteria</taxon>
        <taxon>Bacillati</taxon>
        <taxon>Actinomycetota</taxon>
        <taxon>Coriobacteriia</taxon>
        <taxon>Eggerthellales</taxon>
        <taxon>Eggerthellaceae</taxon>
        <taxon>Slackia</taxon>
    </lineage>
</organism>
<sequence>MRTLLKALVALILIGVIGFGAYLVVSPNSDIRNSMLNAALDKADVAGKADAALRANNTEIANRLGVDVETVDQAIDQLAIDEWEVTTLPDETQATGTIDVPYEGMNVAVTTYDDPSYVTVNVEGQDITFKVADSALEFSELAAQYQ</sequence>
<dbReference type="AlphaFoldDB" id="C7N1F8"/>
<name>C7N1F8_SLAHD</name>
<dbReference type="eggNOG" id="ENOG5031TSZ">
    <property type="taxonomic scope" value="Bacteria"/>
</dbReference>
<evidence type="ECO:0000256" key="1">
    <source>
        <dbReference type="SAM" id="Phobius"/>
    </source>
</evidence>
<keyword evidence="1" id="KW-1133">Transmembrane helix</keyword>
<evidence type="ECO:0000313" key="2">
    <source>
        <dbReference type="EMBL" id="ACV21250.1"/>
    </source>
</evidence>
<feature type="transmembrane region" description="Helical" evidence="1">
    <location>
        <begin position="7"/>
        <end position="25"/>
    </location>
</feature>
<keyword evidence="1" id="KW-0472">Membrane</keyword>